<evidence type="ECO:0000256" key="2">
    <source>
        <dbReference type="ARBA" id="ARBA00010790"/>
    </source>
</evidence>
<dbReference type="PANTHER" id="PTHR11552">
    <property type="entry name" value="GLUCOSE-METHANOL-CHOLINE GMC OXIDOREDUCTASE"/>
    <property type="match status" value="1"/>
</dbReference>
<dbReference type="PANTHER" id="PTHR11552:SF201">
    <property type="entry name" value="GLUCOSE-METHANOL-CHOLINE OXIDOREDUCTASE N-TERMINAL DOMAIN-CONTAINING PROTEIN"/>
    <property type="match status" value="1"/>
</dbReference>
<feature type="domain" description="Glucose-methanol-choline oxidoreductase N-terminal" evidence="10">
    <location>
        <begin position="278"/>
        <end position="292"/>
    </location>
</feature>
<dbReference type="Pfam" id="PF00732">
    <property type="entry name" value="GMC_oxred_N"/>
    <property type="match status" value="1"/>
</dbReference>
<evidence type="ECO:0000256" key="6">
    <source>
        <dbReference type="ARBA" id="ARBA00023002"/>
    </source>
</evidence>
<comment type="cofactor">
    <cofactor evidence="1">
        <name>FAD</name>
        <dbReference type="ChEBI" id="CHEBI:57692"/>
    </cofactor>
</comment>
<accession>A0A2H3DX39</accession>
<dbReference type="AlphaFoldDB" id="A0A2H3DX39"/>
<gene>
    <name evidence="11" type="ORF">ARMGADRAFT_1080073</name>
</gene>
<dbReference type="InParanoid" id="A0A2H3DX39"/>
<evidence type="ECO:0000256" key="9">
    <source>
        <dbReference type="SAM" id="MobiDB-lite"/>
    </source>
</evidence>
<sequence>MPIVSLKEFLNRPLDYLIVGGGTAGLCLAARLSEDQHTIVGVLEAGEYSPNVPVINVPGFLGGAVANPAYDWTFYTEDQSHVNGRKMRLPQGKGLGGSSQINFLGMVRPSKDEYDAIEELGNEGWNWHSLLEATKRSEDTVPSERTPEQARGLAIGPDPALHGKNGPIIKSFSTSQSPVYAKLFDALEHLHVPRNPEPGGGFAVGSTFVYNTVDPRTATRSYAATGYYEPNAERPNLLVVFDTGDSREGKRRATGVEFIKDGSRLWVAVKKDVILSAGSLQSPKLLELSGIGNPRILEKHGIETLVELPGVGENLRKCRKDHVMAFTVAEIDASLETVDVLHDSAEAQRHAKLYKEKKGLLSTLQAPAYVFIPASKLGDAQAWRDVANVQCTAYLASINNPQLRAGLARQYAIQQRWFCDENHAQGEVSFYNGHFPVPTLQPKPGKRYMTLNASILHPFSRGSVHIQSIKLALKLYETEPLTKLVVPDGLVFPTKDDLEGDRLREFVKNTCSTVYHPLGTAAMMLRDLGGVVDNALRVYGTDNLRVVDMSVFPMELASHTQSSAYAVGEMAADIIKRGA</sequence>
<evidence type="ECO:0000256" key="3">
    <source>
        <dbReference type="ARBA" id="ARBA00022630"/>
    </source>
</evidence>
<keyword evidence="7" id="KW-0325">Glycoprotein</keyword>
<feature type="active site" description="Proton donor" evidence="8">
    <location>
        <position position="516"/>
    </location>
</feature>
<protein>
    <submittedName>
        <fullName evidence="11">Alcohol oxidase</fullName>
    </submittedName>
</protein>
<dbReference type="EMBL" id="KZ293657">
    <property type="protein sequence ID" value="PBK92863.1"/>
    <property type="molecule type" value="Genomic_DNA"/>
</dbReference>
<keyword evidence="5" id="KW-0274">FAD</keyword>
<organism evidence="11 12">
    <name type="scientific">Armillaria gallica</name>
    <name type="common">Bulbous honey fungus</name>
    <name type="synonym">Armillaria bulbosa</name>
    <dbReference type="NCBI Taxonomy" id="47427"/>
    <lineage>
        <taxon>Eukaryota</taxon>
        <taxon>Fungi</taxon>
        <taxon>Dikarya</taxon>
        <taxon>Basidiomycota</taxon>
        <taxon>Agaricomycotina</taxon>
        <taxon>Agaricomycetes</taxon>
        <taxon>Agaricomycetidae</taxon>
        <taxon>Agaricales</taxon>
        <taxon>Marasmiineae</taxon>
        <taxon>Physalacriaceae</taxon>
        <taxon>Armillaria</taxon>
    </lineage>
</organism>
<evidence type="ECO:0000256" key="4">
    <source>
        <dbReference type="ARBA" id="ARBA00022729"/>
    </source>
</evidence>
<comment type="similarity">
    <text evidence="2">Belongs to the GMC oxidoreductase family.</text>
</comment>
<feature type="region of interest" description="Disordered" evidence="9">
    <location>
        <begin position="136"/>
        <end position="160"/>
    </location>
</feature>
<dbReference type="PROSITE" id="PS00624">
    <property type="entry name" value="GMC_OXRED_2"/>
    <property type="match status" value="1"/>
</dbReference>
<proteinExistence type="inferred from homology"/>
<evidence type="ECO:0000256" key="7">
    <source>
        <dbReference type="ARBA" id="ARBA00023180"/>
    </source>
</evidence>
<feature type="active site" description="Proton acceptor" evidence="8">
    <location>
        <position position="559"/>
    </location>
</feature>
<evidence type="ECO:0000256" key="1">
    <source>
        <dbReference type="ARBA" id="ARBA00001974"/>
    </source>
</evidence>
<dbReference type="OMA" id="IRENCRQ"/>
<evidence type="ECO:0000313" key="12">
    <source>
        <dbReference type="Proteomes" id="UP000217790"/>
    </source>
</evidence>
<name>A0A2H3DX39_ARMGA</name>
<dbReference type="Gene3D" id="3.50.50.60">
    <property type="entry name" value="FAD/NAD(P)-binding domain"/>
    <property type="match status" value="2"/>
</dbReference>
<evidence type="ECO:0000313" key="11">
    <source>
        <dbReference type="EMBL" id="PBK92863.1"/>
    </source>
</evidence>
<dbReference type="Proteomes" id="UP000217790">
    <property type="component" value="Unassembled WGS sequence"/>
</dbReference>
<dbReference type="GO" id="GO:0016614">
    <property type="term" value="F:oxidoreductase activity, acting on CH-OH group of donors"/>
    <property type="evidence" value="ECO:0007669"/>
    <property type="project" value="InterPro"/>
</dbReference>
<evidence type="ECO:0000256" key="8">
    <source>
        <dbReference type="PIRSR" id="PIRSR000137-1"/>
    </source>
</evidence>
<dbReference type="GO" id="GO:0050660">
    <property type="term" value="F:flavin adenine dinucleotide binding"/>
    <property type="evidence" value="ECO:0007669"/>
    <property type="project" value="InterPro"/>
</dbReference>
<dbReference type="OrthoDB" id="269227at2759"/>
<keyword evidence="4" id="KW-0732">Signal</keyword>
<keyword evidence="12" id="KW-1185">Reference proteome</keyword>
<dbReference type="Pfam" id="PF05199">
    <property type="entry name" value="GMC_oxred_C"/>
    <property type="match status" value="1"/>
</dbReference>
<dbReference type="InterPro" id="IPR000172">
    <property type="entry name" value="GMC_OxRdtase_N"/>
</dbReference>
<evidence type="ECO:0000259" key="10">
    <source>
        <dbReference type="PROSITE" id="PS00624"/>
    </source>
</evidence>
<dbReference type="Gene3D" id="3.30.560.10">
    <property type="entry name" value="Glucose Oxidase, domain 3"/>
    <property type="match status" value="2"/>
</dbReference>
<dbReference type="PIRSF" id="PIRSF000137">
    <property type="entry name" value="Alcohol_oxidase"/>
    <property type="match status" value="1"/>
</dbReference>
<dbReference type="InterPro" id="IPR036188">
    <property type="entry name" value="FAD/NAD-bd_sf"/>
</dbReference>
<reference evidence="12" key="1">
    <citation type="journal article" date="2017" name="Nat. Ecol. Evol.">
        <title>Genome expansion and lineage-specific genetic innovations in the forest pathogenic fungi Armillaria.</title>
        <authorList>
            <person name="Sipos G."/>
            <person name="Prasanna A.N."/>
            <person name="Walter M.C."/>
            <person name="O'Connor E."/>
            <person name="Balint B."/>
            <person name="Krizsan K."/>
            <person name="Kiss B."/>
            <person name="Hess J."/>
            <person name="Varga T."/>
            <person name="Slot J."/>
            <person name="Riley R."/>
            <person name="Boka B."/>
            <person name="Rigling D."/>
            <person name="Barry K."/>
            <person name="Lee J."/>
            <person name="Mihaltcheva S."/>
            <person name="LaButti K."/>
            <person name="Lipzen A."/>
            <person name="Waldron R."/>
            <person name="Moloney N.M."/>
            <person name="Sperisen C."/>
            <person name="Kredics L."/>
            <person name="Vagvoelgyi C."/>
            <person name="Patrignani A."/>
            <person name="Fitzpatrick D."/>
            <person name="Nagy I."/>
            <person name="Doyle S."/>
            <person name="Anderson J.B."/>
            <person name="Grigoriev I.V."/>
            <person name="Gueldener U."/>
            <person name="Muensterkoetter M."/>
            <person name="Nagy L.G."/>
        </authorList>
    </citation>
    <scope>NUCLEOTIDE SEQUENCE [LARGE SCALE GENOMIC DNA]</scope>
    <source>
        <strain evidence="12">Ar21-2</strain>
    </source>
</reference>
<evidence type="ECO:0000256" key="5">
    <source>
        <dbReference type="ARBA" id="ARBA00022827"/>
    </source>
</evidence>
<dbReference type="STRING" id="47427.A0A2H3DX39"/>
<keyword evidence="3" id="KW-0285">Flavoprotein</keyword>
<dbReference type="SUPFAM" id="SSF51905">
    <property type="entry name" value="FAD/NAD(P)-binding domain"/>
    <property type="match status" value="1"/>
</dbReference>
<dbReference type="SUPFAM" id="SSF54373">
    <property type="entry name" value="FAD-linked reductases, C-terminal domain"/>
    <property type="match status" value="1"/>
</dbReference>
<dbReference type="InterPro" id="IPR012132">
    <property type="entry name" value="GMC_OxRdtase"/>
</dbReference>
<dbReference type="InterPro" id="IPR007867">
    <property type="entry name" value="GMC_OxRtase_C"/>
</dbReference>
<keyword evidence="6" id="KW-0560">Oxidoreductase</keyword>